<gene>
    <name evidence="1" type="ordered locus">RPC_1825</name>
</gene>
<dbReference type="EMBL" id="CP000301">
    <property type="protein sequence ID" value="ABD87384.1"/>
    <property type="molecule type" value="Genomic_DNA"/>
</dbReference>
<dbReference type="RefSeq" id="WP_011472288.1">
    <property type="nucleotide sequence ID" value="NC_007925.1"/>
</dbReference>
<accession>Q217Q2</accession>
<dbReference type="Pfam" id="PF10983">
    <property type="entry name" value="DUF2793"/>
    <property type="match status" value="1"/>
</dbReference>
<dbReference type="HOGENOM" id="CLU_448966_0_0_5"/>
<protein>
    <recommendedName>
        <fullName evidence="2">DUF2793 domain-containing protein</fullName>
    </recommendedName>
</protein>
<dbReference type="AlphaFoldDB" id="Q217Q2"/>
<dbReference type="InterPro" id="IPR021251">
    <property type="entry name" value="DUF2793"/>
</dbReference>
<dbReference type="KEGG" id="rpc:RPC_1825"/>
<sequence length="608" mass="61851">MTDTANLHLPLIEASQAQKHVTHNEALQILDAAIQIAVQDRDRSAPPPGPAEGQRHLVAAGAVGAWAGRAGAIASYQGGAWSFLAPNAGWCVWSVADAAQLVFDGTAWRSLQSLDNVARFGVNTTADNANRLSVKSNAALFAAVDAADGGSGDVRIQVSKQSAANTASVVFSDAYSGRAEFGLVGSDAFKLKVSGDGSSWTEALAIDAASGNAVLPRALSLSGIIAPVEITANQNDYAPAGLASAAVLRVSADAARSISGLAGGAEGRVIVVGNVGGQAITLLDDSAASAAANRFSFGGNLTIAAKQAAVLRYDGTAARWQAIAGGLGLRADAAQALTSAQQDQARANAGIAAANVLLNGEFRINQRWYASAAALPAGVYGHDRWKAGAGGGDYSFVQSAGSTQINIAVGKTLLQIVEAKNVVGGSYVLSWSGTAQGRLGINSATPSGAYANSPIVIAGQAAGAVMSVEFNAGTLATVKLESGTVATPFAMRSFAAEFADCKRYCERISSVDDNFKQFGTAADVGATTSYVFVQCSEKRGVVSVTSSAASTFTIHDGPVVPTAIAFSQPTRYGARANLSLASGGVAGYASLFQANATTVAYIQFDAEL</sequence>
<evidence type="ECO:0000313" key="1">
    <source>
        <dbReference type="EMBL" id="ABD87384.1"/>
    </source>
</evidence>
<dbReference type="eggNOG" id="ENOG502Z9IR">
    <property type="taxonomic scope" value="Bacteria"/>
</dbReference>
<dbReference type="STRING" id="316056.RPC_1825"/>
<dbReference type="OrthoDB" id="564699at2"/>
<organism evidence="1">
    <name type="scientific">Rhodopseudomonas palustris (strain BisB18)</name>
    <dbReference type="NCBI Taxonomy" id="316056"/>
    <lineage>
        <taxon>Bacteria</taxon>
        <taxon>Pseudomonadati</taxon>
        <taxon>Pseudomonadota</taxon>
        <taxon>Alphaproteobacteria</taxon>
        <taxon>Hyphomicrobiales</taxon>
        <taxon>Nitrobacteraceae</taxon>
        <taxon>Rhodopseudomonas</taxon>
    </lineage>
</organism>
<evidence type="ECO:0008006" key="2">
    <source>
        <dbReference type="Google" id="ProtNLM"/>
    </source>
</evidence>
<proteinExistence type="predicted"/>
<reference evidence="1" key="1">
    <citation type="submission" date="2006-03" db="EMBL/GenBank/DDBJ databases">
        <title>Complete sequence of Rhodopseudomonas palustris BisB18.</title>
        <authorList>
            <consortium name="US DOE Joint Genome Institute"/>
            <person name="Copeland A."/>
            <person name="Lucas S."/>
            <person name="Lapidus A."/>
            <person name="Barry K."/>
            <person name="Detter J.C."/>
            <person name="Glavina del Rio T."/>
            <person name="Hammon N."/>
            <person name="Israni S."/>
            <person name="Dalin E."/>
            <person name="Tice H."/>
            <person name="Pitluck S."/>
            <person name="Chain P."/>
            <person name="Malfatti S."/>
            <person name="Shin M."/>
            <person name="Vergez L."/>
            <person name="Schmutz J."/>
            <person name="Larimer F."/>
            <person name="Land M."/>
            <person name="Hauser L."/>
            <person name="Pelletier D.A."/>
            <person name="Kyrpides N."/>
            <person name="Anderson I."/>
            <person name="Oda Y."/>
            <person name="Harwood C.S."/>
            <person name="Richardson P."/>
        </authorList>
    </citation>
    <scope>NUCLEOTIDE SEQUENCE [LARGE SCALE GENOMIC DNA]</scope>
    <source>
        <strain evidence="1">BisB18</strain>
    </source>
</reference>
<name>Q217Q2_RHOPB</name>